<dbReference type="Proteomes" id="UP001153069">
    <property type="component" value="Unassembled WGS sequence"/>
</dbReference>
<organism evidence="1 2">
    <name type="scientific">Seminavis robusta</name>
    <dbReference type="NCBI Taxonomy" id="568900"/>
    <lineage>
        <taxon>Eukaryota</taxon>
        <taxon>Sar</taxon>
        <taxon>Stramenopiles</taxon>
        <taxon>Ochrophyta</taxon>
        <taxon>Bacillariophyta</taxon>
        <taxon>Bacillariophyceae</taxon>
        <taxon>Bacillariophycidae</taxon>
        <taxon>Naviculales</taxon>
        <taxon>Naviculaceae</taxon>
        <taxon>Seminavis</taxon>
    </lineage>
</organism>
<dbReference type="AlphaFoldDB" id="A0A9N8EHH9"/>
<sequence length="158" mass="18067">MPSSYNSQDTPVLKFIDDMKTHNTNATKSVSGFAERRAKNLMLVTQDYSDLELLGLVIKDRRVFDSTSNFGMDDFMLLIAEGVPDENLLIEVLKRKKLHNYLTLLHPNASNTLSIDEIIKEIEIRNLRNQLTKIDRLRIAQAASPELPASQIHRKMDK</sequence>
<keyword evidence="2" id="KW-1185">Reference proteome</keyword>
<name>A0A9N8EHH9_9STRA</name>
<accession>A0A9N8EHH9</accession>
<proteinExistence type="predicted"/>
<comment type="caution">
    <text evidence="1">The sequence shown here is derived from an EMBL/GenBank/DDBJ whole genome shotgun (WGS) entry which is preliminary data.</text>
</comment>
<dbReference type="EMBL" id="CAICTM010001140">
    <property type="protein sequence ID" value="CAB9520863.1"/>
    <property type="molecule type" value="Genomic_DNA"/>
</dbReference>
<evidence type="ECO:0000313" key="2">
    <source>
        <dbReference type="Proteomes" id="UP001153069"/>
    </source>
</evidence>
<evidence type="ECO:0000313" key="1">
    <source>
        <dbReference type="EMBL" id="CAB9520863.1"/>
    </source>
</evidence>
<protein>
    <submittedName>
        <fullName evidence="1">Uncharacterized protein</fullName>
    </submittedName>
</protein>
<gene>
    <name evidence="1" type="ORF">SEMRO_1142_G245740.1</name>
</gene>
<reference evidence="1" key="1">
    <citation type="submission" date="2020-06" db="EMBL/GenBank/DDBJ databases">
        <authorList>
            <consortium name="Plant Systems Biology data submission"/>
        </authorList>
    </citation>
    <scope>NUCLEOTIDE SEQUENCE</scope>
    <source>
        <strain evidence="1">D6</strain>
    </source>
</reference>